<name>A0A1X0QGI1_9MICR</name>
<dbReference type="Proteomes" id="UP000192501">
    <property type="component" value="Unassembled WGS sequence"/>
</dbReference>
<dbReference type="InterPro" id="IPR020103">
    <property type="entry name" value="PsdUridine_synth_cat_dom_sf"/>
</dbReference>
<proteinExistence type="predicted"/>
<dbReference type="GO" id="GO:0003723">
    <property type="term" value="F:RNA binding"/>
    <property type="evidence" value="ECO:0007669"/>
    <property type="project" value="InterPro"/>
</dbReference>
<dbReference type="Gene3D" id="3.30.2350.10">
    <property type="entry name" value="Pseudouridine synthase"/>
    <property type="match status" value="1"/>
</dbReference>
<comment type="caution">
    <text evidence="2">The sequence shown here is derived from an EMBL/GenBank/DDBJ whole genome shotgun (WGS) entry which is preliminary data.</text>
</comment>
<gene>
    <name evidence="2" type="primary">RIB2</name>
    <name evidence="2" type="ORF">A0H76_1804</name>
</gene>
<dbReference type="PANTHER" id="PTHR21600:SF40">
    <property type="entry name" value="PSEUDOURIDYLATE SYNTHASE RPUSD2"/>
    <property type="match status" value="1"/>
</dbReference>
<dbReference type="InterPro" id="IPR006145">
    <property type="entry name" value="PsdUridine_synth_RsuA/RluA"/>
</dbReference>
<sequence>MQYFYTFKTHVKKRWMNRTILDVLVSEFSMYDEDYYIEAIRLGVIRINKQKCSIDHILKGKELMTHTIHLHEPDQPKIEVIADEGSYIVVNKPSGIPCHPVGAYNHYSLTKTLFGNKKVGCVNRIDLPTSGVVIVALKNREKLHKRLKNSSKIYLAKVEGDFLDHIEVDKPILEGKGTTIGCVSETGKASKTVFKKVQYKDGYSLIECHLHSGRTHQIRIHLNYLGYPIVNDFIYGKEKSPMTYKTREYCDVNTDNYEDKEAYEFMLNNCYGENNRTFLLKDKFICLHAWKYTFNEKVYEASLPEWAKKFE</sequence>
<reference evidence="2 3" key="1">
    <citation type="journal article" date="2017" name="Environ. Microbiol.">
        <title>Decay of the glycolytic pathway and adaptation to intranuclear parasitism within Enterocytozoonidae microsporidia.</title>
        <authorList>
            <person name="Wiredu Boakye D."/>
            <person name="Jaroenlak P."/>
            <person name="Prachumwat A."/>
            <person name="Williams T.A."/>
            <person name="Bateman K.S."/>
            <person name="Itsathitphaisarn O."/>
            <person name="Sritunyalucksana K."/>
            <person name="Paszkiewicz K.H."/>
            <person name="Moore K.A."/>
            <person name="Stentiford G.D."/>
            <person name="Williams B.A."/>
        </authorList>
    </citation>
    <scope>NUCLEOTIDE SEQUENCE [LARGE SCALE GENOMIC DNA]</scope>
    <source>
        <strain evidence="3">canceri</strain>
    </source>
</reference>
<dbReference type="InterPro" id="IPR006224">
    <property type="entry name" value="PsdUridine_synth_RluA-like_CS"/>
</dbReference>
<dbReference type="GO" id="GO:0009982">
    <property type="term" value="F:pseudouridine synthase activity"/>
    <property type="evidence" value="ECO:0007669"/>
    <property type="project" value="InterPro"/>
</dbReference>
<evidence type="ECO:0000259" key="1">
    <source>
        <dbReference type="Pfam" id="PF00849"/>
    </source>
</evidence>
<dbReference type="VEuPathDB" id="MicrosporidiaDB:HERIO_1138"/>
<dbReference type="Pfam" id="PF00849">
    <property type="entry name" value="PseudoU_synth_2"/>
    <property type="match status" value="1"/>
</dbReference>
<dbReference type="AlphaFoldDB" id="A0A1X0QGI1"/>
<protein>
    <submittedName>
        <fullName evidence="2">RIB2</fullName>
    </submittedName>
</protein>
<feature type="domain" description="Pseudouridine synthase RsuA/RluA-like" evidence="1">
    <location>
        <begin position="87"/>
        <end position="223"/>
    </location>
</feature>
<evidence type="ECO:0000313" key="3">
    <source>
        <dbReference type="Proteomes" id="UP000192501"/>
    </source>
</evidence>
<dbReference type="SUPFAM" id="SSF55120">
    <property type="entry name" value="Pseudouridine synthase"/>
    <property type="match status" value="1"/>
</dbReference>
<dbReference type="VEuPathDB" id="MicrosporidiaDB:A0H76_1804"/>
<evidence type="ECO:0000313" key="2">
    <source>
        <dbReference type="EMBL" id="ORD98871.1"/>
    </source>
</evidence>
<dbReference type="PANTHER" id="PTHR21600">
    <property type="entry name" value="MITOCHONDRIAL RNA PSEUDOURIDINE SYNTHASE"/>
    <property type="match status" value="1"/>
</dbReference>
<dbReference type="EMBL" id="LTAI01000406">
    <property type="protein sequence ID" value="ORD98871.1"/>
    <property type="molecule type" value="Genomic_DNA"/>
</dbReference>
<dbReference type="InterPro" id="IPR050188">
    <property type="entry name" value="RluA_PseudoU_synthase"/>
</dbReference>
<dbReference type="GO" id="GO:0000455">
    <property type="term" value="P:enzyme-directed rRNA pseudouridine synthesis"/>
    <property type="evidence" value="ECO:0007669"/>
    <property type="project" value="TreeGrafter"/>
</dbReference>
<accession>A0A1X0QGI1</accession>
<dbReference type="PROSITE" id="PS01129">
    <property type="entry name" value="PSI_RLU"/>
    <property type="match status" value="1"/>
</dbReference>
<organism evidence="2 3">
    <name type="scientific">Hepatospora eriocheir</name>
    <dbReference type="NCBI Taxonomy" id="1081669"/>
    <lineage>
        <taxon>Eukaryota</taxon>
        <taxon>Fungi</taxon>
        <taxon>Fungi incertae sedis</taxon>
        <taxon>Microsporidia</taxon>
        <taxon>Hepatosporidae</taxon>
        <taxon>Hepatospora</taxon>
    </lineage>
</organism>